<keyword evidence="6 11" id="KW-0547">Nucleotide-binding</keyword>
<feature type="binding site" evidence="11">
    <location>
        <position position="137"/>
    </location>
    <ligand>
        <name>CTP</name>
        <dbReference type="ChEBI" id="CHEBI:37563"/>
    </ligand>
</feature>
<dbReference type="PANTHER" id="PTHR47545">
    <property type="entry name" value="MULTIFUNCTIONAL CCA PROTEIN"/>
    <property type="match status" value="1"/>
</dbReference>
<evidence type="ECO:0000256" key="8">
    <source>
        <dbReference type="ARBA" id="ARBA00022840"/>
    </source>
</evidence>
<dbReference type="Gene3D" id="1.10.3090.10">
    <property type="entry name" value="cca-adding enzyme, domain 2"/>
    <property type="match status" value="1"/>
</dbReference>
<dbReference type="SUPFAM" id="SSF81301">
    <property type="entry name" value="Nucleotidyltransferase"/>
    <property type="match status" value="1"/>
</dbReference>
<keyword evidence="7 11" id="KW-0692">RNA repair</keyword>
<feature type="binding site" evidence="11">
    <location>
        <position position="23"/>
    </location>
    <ligand>
        <name>Mg(2+)</name>
        <dbReference type="ChEBI" id="CHEBI:18420"/>
    </ligand>
</feature>
<dbReference type="GO" id="GO:0004810">
    <property type="term" value="F:CCA tRNA nucleotidyltransferase activity"/>
    <property type="evidence" value="ECO:0007669"/>
    <property type="project" value="UniProtKB-EC"/>
</dbReference>
<dbReference type="RefSeq" id="WP_380820489.1">
    <property type="nucleotide sequence ID" value="NZ_JBHTJN010000011.1"/>
</dbReference>
<evidence type="ECO:0000256" key="11">
    <source>
        <dbReference type="HAMAP-Rule" id="MF_01262"/>
    </source>
</evidence>
<reference evidence="14" key="1">
    <citation type="journal article" date="2019" name="Int. J. Syst. Evol. Microbiol.">
        <title>The Global Catalogue of Microorganisms (GCM) 10K type strain sequencing project: providing services to taxonomists for standard genome sequencing and annotation.</title>
        <authorList>
            <consortium name="The Broad Institute Genomics Platform"/>
            <consortium name="The Broad Institute Genome Sequencing Center for Infectious Disease"/>
            <person name="Wu L."/>
            <person name="Ma J."/>
        </authorList>
    </citation>
    <scope>NUCLEOTIDE SEQUENCE [LARGE SCALE GENOMIC DNA]</scope>
    <source>
        <strain evidence="14">CCUG 61707</strain>
    </source>
</reference>
<feature type="domain" description="HD" evidence="12">
    <location>
        <begin position="222"/>
        <end position="328"/>
    </location>
</feature>
<dbReference type="GO" id="GO:0016787">
    <property type="term" value="F:hydrolase activity"/>
    <property type="evidence" value="ECO:0007669"/>
    <property type="project" value="UniProtKB-KW"/>
</dbReference>
<evidence type="ECO:0000256" key="3">
    <source>
        <dbReference type="ARBA" id="ARBA00022694"/>
    </source>
</evidence>
<comment type="miscellaneous">
    <text evidence="11">A single active site specifically recognizes both ATP and CTP and is responsible for their addition.</text>
</comment>
<dbReference type="HAMAP" id="MF_01262">
    <property type="entry name" value="CCA_bact_type2"/>
    <property type="match status" value="1"/>
</dbReference>
<keyword evidence="14" id="KW-1185">Reference proteome</keyword>
<dbReference type="PROSITE" id="PS51831">
    <property type="entry name" value="HD"/>
    <property type="match status" value="1"/>
</dbReference>
<keyword evidence="10 11" id="KW-0694">RNA-binding</keyword>
<feature type="binding site" evidence="11">
    <location>
        <position position="140"/>
    </location>
    <ligand>
        <name>ATP</name>
        <dbReference type="ChEBI" id="CHEBI:30616"/>
    </ligand>
</feature>
<dbReference type="SUPFAM" id="SSF81891">
    <property type="entry name" value="Poly A polymerase C-terminal region-like"/>
    <property type="match status" value="1"/>
</dbReference>
<evidence type="ECO:0000256" key="5">
    <source>
        <dbReference type="ARBA" id="ARBA00022723"/>
    </source>
</evidence>
<dbReference type="InterPro" id="IPR050124">
    <property type="entry name" value="tRNA_CCA-adding_enzyme"/>
</dbReference>
<proteinExistence type="inferred from homology"/>
<feature type="binding site" evidence="11">
    <location>
        <position position="8"/>
    </location>
    <ligand>
        <name>CTP</name>
        <dbReference type="ChEBI" id="CHEBI:37563"/>
    </ligand>
</feature>
<comment type="catalytic activity">
    <reaction evidence="11">
        <text>a tRNA precursor + 2 CTP + ATP = a tRNA with a 3' CCA end + 3 diphosphate</text>
        <dbReference type="Rhea" id="RHEA:14433"/>
        <dbReference type="Rhea" id="RHEA-COMP:10465"/>
        <dbReference type="Rhea" id="RHEA-COMP:10468"/>
        <dbReference type="ChEBI" id="CHEBI:30616"/>
        <dbReference type="ChEBI" id="CHEBI:33019"/>
        <dbReference type="ChEBI" id="CHEBI:37563"/>
        <dbReference type="ChEBI" id="CHEBI:74896"/>
        <dbReference type="ChEBI" id="CHEBI:83071"/>
        <dbReference type="EC" id="2.7.7.72"/>
    </reaction>
</comment>
<feature type="binding site" evidence="11">
    <location>
        <position position="140"/>
    </location>
    <ligand>
        <name>CTP</name>
        <dbReference type="ChEBI" id="CHEBI:37563"/>
    </ligand>
</feature>
<evidence type="ECO:0000256" key="4">
    <source>
        <dbReference type="ARBA" id="ARBA00022695"/>
    </source>
</evidence>
<keyword evidence="5 11" id="KW-0479">Metal-binding</keyword>
<dbReference type="InterPro" id="IPR032828">
    <property type="entry name" value="PolyA_RNA-bd"/>
</dbReference>
<evidence type="ECO:0000256" key="2">
    <source>
        <dbReference type="ARBA" id="ARBA00022679"/>
    </source>
</evidence>
<organism evidence="13 14">
    <name type="scientific">Seminibacterium arietis</name>
    <dbReference type="NCBI Taxonomy" id="1173502"/>
    <lineage>
        <taxon>Bacteria</taxon>
        <taxon>Pseudomonadati</taxon>
        <taxon>Pseudomonadota</taxon>
        <taxon>Gammaproteobacteria</taxon>
        <taxon>Pasteurellales</taxon>
        <taxon>Pasteurellaceae</taxon>
        <taxon>Seminibacterium</taxon>
    </lineage>
</organism>
<feature type="binding site" evidence="11">
    <location>
        <position position="8"/>
    </location>
    <ligand>
        <name>ATP</name>
        <dbReference type="ChEBI" id="CHEBI:30616"/>
    </ligand>
</feature>
<keyword evidence="9 11" id="KW-0460">Magnesium</keyword>
<feature type="binding site" evidence="11">
    <location>
        <position position="137"/>
    </location>
    <ligand>
        <name>ATP</name>
        <dbReference type="ChEBI" id="CHEBI:30616"/>
    </ligand>
</feature>
<keyword evidence="3 11" id="KW-0819">tRNA processing</keyword>
<evidence type="ECO:0000256" key="1">
    <source>
        <dbReference type="ARBA" id="ARBA00001946"/>
    </source>
</evidence>
<dbReference type="InterPro" id="IPR006674">
    <property type="entry name" value="HD_domain"/>
</dbReference>
<dbReference type="CDD" id="cd05398">
    <property type="entry name" value="NT_ClassII-CCAase"/>
    <property type="match status" value="1"/>
</dbReference>
<evidence type="ECO:0000256" key="9">
    <source>
        <dbReference type="ARBA" id="ARBA00022842"/>
    </source>
</evidence>
<keyword evidence="13" id="KW-0378">Hydrolase</keyword>
<protein>
    <recommendedName>
        <fullName evidence="11">CCA-adding enzyme</fullName>
        <ecNumber evidence="11">2.7.7.72</ecNumber>
    </recommendedName>
    <alternativeName>
        <fullName evidence="11">CCA tRNA nucleotidyltransferase</fullName>
    </alternativeName>
    <alternativeName>
        <fullName evidence="11">tRNA CCA-pyrophosphorylase</fullName>
    </alternativeName>
    <alternativeName>
        <fullName evidence="11">tRNA adenylyl-/cytidylyl- transferase</fullName>
    </alternativeName>
    <alternativeName>
        <fullName evidence="11">tRNA nucleotidyltransferase</fullName>
    </alternativeName>
    <alternativeName>
        <fullName evidence="11">tRNA-NT</fullName>
    </alternativeName>
</protein>
<feature type="binding site" evidence="11">
    <location>
        <position position="21"/>
    </location>
    <ligand>
        <name>Mg(2+)</name>
        <dbReference type="ChEBI" id="CHEBI:18420"/>
    </ligand>
</feature>
<keyword evidence="4 11" id="KW-0548">Nucleotidyltransferase</keyword>
<dbReference type="Proteomes" id="UP001596996">
    <property type="component" value="Unassembled WGS sequence"/>
</dbReference>
<dbReference type="InterPro" id="IPR002646">
    <property type="entry name" value="PolA_pol_head_dom"/>
</dbReference>
<keyword evidence="2 11" id="KW-0808">Transferase</keyword>
<evidence type="ECO:0000256" key="6">
    <source>
        <dbReference type="ARBA" id="ARBA00022741"/>
    </source>
</evidence>
<evidence type="ECO:0000256" key="10">
    <source>
        <dbReference type="ARBA" id="ARBA00022884"/>
    </source>
</evidence>
<dbReference type="PANTHER" id="PTHR47545:SF1">
    <property type="entry name" value="MULTIFUNCTIONAL CCA PROTEIN"/>
    <property type="match status" value="1"/>
</dbReference>
<feature type="binding site" evidence="11">
    <location>
        <position position="91"/>
    </location>
    <ligand>
        <name>ATP</name>
        <dbReference type="ChEBI" id="CHEBI:30616"/>
    </ligand>
</feature>
<dbReference type="EC" id="2.7.7.72" evidence="11"/>
<dbReference type="EMBL" id="JBHTJN010000011">
    <property type="protein sequence ID" value="MFD0966367.1"/>
    <property type="molecule type" value="Genomic_DNA"/>
</dbReference>
<keyword evidence="8 11" id="KW-0067">ATP-binding</keyword>
<comment type="caution">
    <text evidence="13">The sequence shown here is derived from an EMBL/GenBank/DDBJ whole genome shotgun (WGS) entry which is preliminary data.</text>
</comment>
<feature type="binding site" evidence="11">
    <location>
        <position position="91"/>
    </location>
    <ligand>
        <name>CTP</name>
        <dbReference type="ChEBI" id="CHEBI:37563"/>
    </ligand>
</feature>
<name>A0ABW3IAF1_9PAST</name>
<feature type="binding site" evidence="11">
    <location>
        <position position="11"/>
    </location>
    <ligand>
        <name>ATP</name>
        <dbReference type="ChEBI" id="CHEBI:30616"/>
    </ligand>
</feature>
<feature type="binding site" evidence="11">
    <location>
        <position position="11"/>
    </location>
    <ligand>
        <name>CTP</name>
        <dbReference type="ChEBI" id="CHEBI:37563"/>
    </ligand>
</feature>
<dbReference type="NCBIfam" id="NF008137">
    <property type="entry name" value="PRK10885.1"/>
    <property type="match status" value="1"/>
</dbReference>
<comment type="catalytic activity">
    <reaction evidence="11">
        <text>a tRNA with a 3' CCA end + 2 CTP + ATP = a tRNA with a 3' CCACCA end + 3 diphosphate</text>
        <dbReference type="Rhea" id="RHEA:76235"/>
        <dbReference type="Rhea" id="RHEA-COMP:10468"/>
        <dbReference type="Rhea" id="RHEA-COMP:18655"/>
        <dbReference type="ChEBI" id="CHEBI:30616"/>
        <dbReference type="ChEBI" id="CHEBI:33019"/>
        <dbReference type="ChEBI" id="CHEBI:37563"/>
        <dbReference type="ChEBI" id="CHEBI:83071"/>
        <dbReference type="ChEBI" id="CHEBI:195187"/>
    </reaction>
</comment>
<dbReference type="Pfam" id="PF01743">
    <property type="entry name" value="PolyA_pol"/>
    <property type="match status" value="1"/>
</dbReference>
<evidence type="ECO:0000259" key="12">
    <source>
        <dbReference type="PROSITE" id="PS51831"/>
    </source>
</evidence>
<dbReference type="PIRSF" id="PIRSF000813">
    <property type="entry name" value="CCA_bact"/>
    <property type="match status" value="1"/>
</dbReference>
<comment type="similarity">
    <text evidence="11">Belongs to the tRNA nucleotidyltransferase/poly(A) polymerase family. Bacterial CCA-adding enzyme type 2 subfamily.</text>
</comment>
<dbReference type="Pfam" id="PF12627">
    <property type="entry name" value="PolyA_pol_RNAbd"/>
    <property type="match status" value="1"/>
</dbReference>
<dbReference type="InterPro" id="IPR012006">
    <property type="entry name" value="CCA_bact"/>
</dbReference>
<sequence length="412" mass="47647">MQIYLVGGAVRDQLLNLKVKDRDWVVVGATPKELLSLGYQQVGRNFPVFLHPTTKEEYALARTEKKTGHGYTGFICDFSPNITLKQDLQRRDLTINAIAQTQTGKLIDPYGGISDLNNRTLRHVSSAFSEDPLRVLRVARFAARYHYLGFKIATETLTLMVEITSQGELEHLTIERIWLETEKALNERNPEVYFTVLHKIGAFSVLFPEFNQLYSIYTKIDNFSHNLMILKQAVALTENTQYNKTAIRFSALCYNLASALAKNTELSCCHDYKKLIMDLVSRICIRLKLPNAIKEISLLYCEYNHYIHEAFKLTPQDILTLFNKLDIWRKPQRFEEILLVCEAEFRAKIGSKKSSYLQPKFLLELYQTTLKIDISQIIAEGFEKAEIKQELNCRRLNILTKKRLTILPYFTN</sequence>
<evidence type="ECO:0000313" key="13">
    <source>
        <dbReference type="EMBL" id="MFD0966367.1"/>
    </source>
</evidence>
<dbReference type="Gene3D" id="3.30.460.10">
    <property type="entry name" value="Beta Polymerase, domain 2"/>
    <property type="match status" value="1"/>
</dbReference>
<evidence type="ECO:0000256" key="7">
    <source>
        <dbReference type="ARBA" id="ARBA00022800"/>
    </source>
</evidence>
<accession>A0ABW3IAF1</accession>
<evidence type="ECO:0000313" key="14">
    <source>
        <dbReference type="Proteomes" id="UP001596996"/>
    </source>
</evidence>
<gene>
    <name evidence="11" type="primary">cca</name>
    <name evidence="13" type="ORF">ACFQ02_05845</name>
</gene>
<comment type="cofactor">
    <cofactor evidence="1 11">
        <name>Mg(2+)</name>
        <dbReference type="ChEBI" id="CHEBI:18420"/>
    </cofactor>
</comment>
<dbReference type="InterPro" id="IPR043519">
    <property type="entry name" value="NT_sf"/>
</dbReference>
<comment type="function">
    <text evidence="11">Catalyzes the addition and repair of the essential 3'-terminal CCA sequence in tRNAs without using a nucleic acid template. Adds these three nucleotides in the order of C, C, and A to the tRNA nucleotide-73, using CTP and ATP as substrates and producing inorganic pyrophosphate. tRNA 3'-terminal CCA addition is required both for tRNA processing and repair. Also involved in tRNA surveillance by mediating tandem CCA addition to generate a CCACCA at the 3' terminus of unstable tRNAs. While stable tRNAs receive only 3'-terminal CCA, unstable tRNAs are marked with CCACCA and rapidly degraded.</text>
</comment>